<evidence type="ECO:0000256" key="3">
    <source>
        <dbReference type="ARBA" id="ARBA00023054"/>
    </source>
</evidence>
<feature type="domain" description="Multidrug resistance protein MdtA-like C-terminal permuted SH3" evidence="6">
    <location>
        <begin position="275"/>
        <end position="332"/>
    </location>
</feature>
<dbReference type="Gene3D" id="2.40.30.170">
    <property type="match status" value="1"/>
</dbReference>
<comment type="similarity">
    <text evidence="2">Belongs to the membrane fusion protein (MFP) (TC 8.A.1) family.</text>
</comment>
<protein>
    <submittedName>
        <fullName evidence="7">Efflux transporter periplasmic adaptor subunit</fullName>
    </submittedName>
</protein>
<name>A0A2T1BX79_9CYAN</name>
<keyword evidence="3" id="KW-0175">Coiled coil</keyword>
<dbReference type="GO" id="GO:0022857">
    <property type="term" value="F:transmembrane transporter activity"/>
    <property type="evidence" value="ECO:0007669"/>
    <property type="project" value="InterPro"/>
</dbReference>
<comment type="caution">
    <text evidence="7">The sequence shown here is derived from an EMBL/GenBank/DDBJ whole genome shotgun (WGS) entry which is preliminary data.</text>
</comment>
<dbReference type="GO" id="GO:0030313">
    <property type="term" value="C:cell envelope"/>
    <property type="evidence" value="ECO:0007669"/>
    <property type="project" value="UniProtKB-SubCell"/>
</dbReference>
<evidence type="ECO:0000259" key="6">
    <source>
        <dbReference type="Pfam" id="PF25967"/>
    </source>
</evidence>
<comment type="subcellular location">
    <subcellularLocation>
        <location evidence="1">Cell envelope</location>
    </subcellularLocation>
</comment>
<evidence type="ECO:0000313" key="7">
    <source>
        <dbReference type="EMBL" id="PSB00533.1"/>
    </source>
</evidence>
<dbReference type="GO" id="GO:0016020">
    <property type="term" value="C:membrane"/>
    <property type="evidence" value="ECO:0007669"/>
    <property type="project" value="InterPro"/>
</dbReference>
<dbReference type="NCBIfam" id="TIGR01730">
    <property type="entry name" value="RND_mfp"/>
    <property type="match status" value="1"/>
</dbReference>
<dbReference type="PANTHER" id="PTHR32347:SF14">
    <property type="entry name" value="EFFLUX SYSTEM COMPONENT YKNX-RELATED"/>
    <property type="match status" value="1"/>
</dbReference>
<dbReference type="PANTHER" id="PTHR32347">
    <property type="entry name" value="EFFLUX SYSTEM COMPONENT YKNX-RELATED"/>
    <property type="match status" value="1"/>
</dbReference>
<accession>A0A2T1BX79</accession>
<dbReference type="InterPro" id="IPR058792">
    <property type="entry name" value="Beta-barrel_RND_2"/>
</dbReference>
<dbReference type="InterPro" id="IPR058627">
    <property type="entry name" value="MdtA-like_C"/>
</dbReference>
<dbReference type="Pfam" id="PF25967">
    <property type="entry name" value="RND-MFP_C"/>
    <property type="match status" value="1"/>
</dbReference>
<dbReference type="InterPro" id="IPR050465">
    <property type="entry name" value="UPF0194_transport"/>
</dbReference>
<feature type="non-terminal residue" evidence="7">
    <location>
        <position position="1"/>
    </location>
</feature>
<evidence type="ECO:0000256" key="2">
    <source>
        <dbReference type="ARBA" id="ARBA00009477"/>
    </source>
</evidence>
<dbReference type="EMBL" id="PVWJ01000195">
    <property type="protein sequence ID" value="PSB00533.1"/>
    <property type="molecule type" value="Genomic_DNA"/>
</dbReference>
<sequence>VIESQQALQQLQNGTRPEEIAQKQAVVIESQQALQQLQNGTRPEEIAQKQAAVIESQQALQQLQNGTRPEEIAQKQAVVIESQQALQQLQNGTRPEEIAQKQGDVLQAQAALRQAEAGQRPEAIEQLNNAARAALARLQEAQINLQDSIIRAPFNGIITQEYATVGAFVTPTTSASSTASATSTAIFAIARDLEVKALVPEVDISKLSNGQTVEVVADAYPEEVFQGKVRLVSPEAVVEQNVTSFEVRVSLDTGKEELRSGMNANLTFVADELKNVLAVPTVAIVTQRGQTGVLVVGADNQPEFREVKIGSSLENKTQILEGLERGERIFIETPDGYKPDANTRQSSPLRRLSR</sequence>
<feature type="region of interest" description="Disordered" evidence="4">
    <location>
        <begin position="333"/>
        <end position="354"/>
    </location>
</feature>
<dbReference type="InterPro" id="IPR006143">
    <property type="entry name" value="RND_pump_MFP"/>
</dbReference>
<dbReference type="Gene3D" id="2.40.420.20">
    <property type="match status" value="1"/>
</dbReference>
<gene>
    <name evidence="7" type="ORF">C7B64_23045</name>
</gene>
<evidence type="ECO:0000256" key="4">
    <source>
        <dbReference type="SAM" id="MobiDB-lite"/>
    </source>
</evidence>
<evidence type="ECO:0000313" key="8">
    <source>
        <dbReference type="Proteomes" id="UP000238762"/>
    </source>
</evidence>
<keyword evidence="8" id="KW-1185">Reference proteome</keyword>
<evidence type="ECO:0000256" key="1">
    <source>
        <dbReference type="ARBA" id="ARBA00004196"/>
    </source>
</evidence>
<organism evidence="7 8">
    <name type="scientific">Merismopedia glauca CCAP 1448/3</name>
    <dbReference type="NCBI Taxonomy" id="1296344"/>
    <lineage>
        <taxon>Bacteria</taxon>
        <taxon>Bacillati</taxon>
        <taxon>Cyanobacteriota</taxon>
        <taxon>Cyanophyceae</taxon>
        <taxon>Synechococcales</taxon>
        <taxon>Merismopediaceae</taxon>
        <taxon>Merismopedia</taxon>
    </lineage>
</organism>
<feature type="domain" description="CusB-like beta-barrel" evidence="5">
    <location>
        <begin position="195"/>
        <end position="270"/>
    </location>
</feature>
<reference evidence="7 8" key="2">
    <citation type="submission" date="2018-03" db="EMBL/GenBank/DDBJ databases">
        <title>The ancient ancestry and fast evolution of plastids.</title>
        <authorList>
            <person name="Moore K.R."/>
            <person name="Magnabosco C."/>
            <person name="Momper L."/>
            <person name="Gold D.A."/>
            <person name="Bosak T."/>
            <person name="Fournier G.P."/>
        </authorList>
    </citation>
    <scope>NUCLEOTIDE SEQUENCE [LARGE SCALE GENOMIC DNA]</scope>
    <source>
        <strain evidence="7 8">CCAP 1448/3</strain>
    </source>
</reference>
<reference evidence="7 8" key="1">
    <citation type="submission" date="2018-02" db="EMBL/GenBank/DDBJ databases">
        <authorList>
            <person name="Cohen D.B."/>
            <person name="Kent A.D."/>
        </authorList>
    </citation>
    <scope>NUCLEOTIDE SEQUENCE [LARGE SCALE GENOMIC DNA]</scope>
    <source>
        <strain evidence="7 8">CCAP 1448/3</strain>
    </source>
</reference>
<dbReference type="Proteomes" id="UP000238762">
    <property type="component" value="Unassembled WGS sequence"/>
</dbReference>
<dbReference type="RefSeq" id="WP_146131737.1">
    <property type="nucleotide sequence ID" value="NZ_CAWNTC010000248.1"/>
</dbReference>
<dbReference type="SUPFAM" id="SSF111369">
    <property type="entry name" value="HlyD-like secretion proteins"/>
    <property type="match status" value="1"/>
</dbReference>
<dbReference type="Pfam" id="PF25954">
    <property type="entry name" value="Beta-barrel_RND_2"/>
    <property type="match status" value="1"/>
</dbReference>
<dbReference type="OrthoDB" id="505602at2"/>
<proteinExistence type="inferred from homology"/>
<evidence type="ECO:0000259" key="5">
    <source>
        <dbReference type="Pfam" id="PF25954"/>
    </source>
</evidence>
<dbReference type="AlphaFoldDB" id="A0A2T1BX79"/>